<keyword evidence="1" id="KW-0732">Signal</keyword>
<dbReference type="Pfam" id="PF01395">
    <property type="entry name" value="PBP_GOBP"/>
    <property type="match status" value="1"/>
</dbReference>
<dbReference type="EMBL" id="KX298767">
    <property type="protein sequence ID" value="APC94284.1"/>
    <property type="molecule type" value="mRNA"/>
</dbReference>
<dbReference type="CDD" id="cd23992">
    <property type="entry name" value="PBP_GOBP"/>
    <property type="match status" value="1"/>
</dbReference>
<sequence length="145" mass="17026">MRNTFSLFFLLSYFMLIQCDLEGEQVGENLKHEIPTWHQNCVILSDVTEEDIIALRKGKFEDEDNEAVKKYFSCIILESKAMDANFKVNMTLVDYYLPKQISDDVFPTYLTCAKEARELDASFEDKAWSFFKCFYDSDPEHFILP</sequence>
<proteinExistence type="evidence at transcript level"/>
<evidence type="ECO:0000256" key="1">
    <source>
        <dbReference type="SAM" id="SignalP"/>
    </source>
</evidence>
<name>A0A1J0KKY0_9CUCU</name>
<dbReference type="GO" id="GO:0005549">
    <property type="term" value="F:odorant binding"/>
    <property type="evidence" value="ECO:0007669"/>
    <property type="project" value="InterPro"/>
</dbReference>
<dbReference type="Gene3D" id="1.10.238.20">
    <property type="entry name" value="Pheromone/general odorant binding protein domain"/>
    <property type="match status" value="1"/>
</dbReference>
<protein>
    <submittedName>
        <fullName evidence="2">Odorant-binding protein 30</fullName>
    </submittedName>
</protein>
<feature type="chain" id="PRO_5012610827" evidence="1">
    <location>
        <begin position="20"/>
        <end position="145"/>
    </location>
</feature>
<dbReference type="AlphaFoldDB" id="A0A1J0KKY0"/>
<organism evidence="2">
    <name type="scientific">Pyrrhalta aenescens</name>
    <dbReference type="NCBI Taxonomy" id="281545"/>
    <lineage>
        <taxon>Eukaryota</taxon>
        <taxon>Metazoa</taxon>
        <taxon>Ecdysozoa</taxon>
        <taxon>Arthropoda</taxon>
        <taxon>Hexapoda</taxon>
        <taxon>Insecta</taxon>
        <taxon>Pterygota</taxon>
        <taxon>Neoptera</taxon>
        <taxon>Endopterygota</taxon>
        <taxon>Coleoptera</taxon>
        <taxon>Polyphaga</taxon>
        <taxon>Cucujiformia</taxon>
        <taxon>Chrysomeloidea</taxon>
        <taxon>Chrysomelidae</taxon>
        <taxon>Galerucinae</taxon>
        <taxon>Coelomerites</taxon>
        <taxon>Pyrrhalta</taxon>
    </lineage>
</organism>
<accession>A0A1J0KKY0</accession>
<reference evidence="2" key="1">
    <citation type="journal article" date="2016" name="Insect Biochem. Mol. Biol.">
        <title>Comparative transcriptome analysis of chemosensory genes in two sister leaf beetles provides insights into chemosensory speciation.</title>
        <authorList>
            <person name="Zhang B."/>
            <person name="Zhang W."/>
            <person name="Nie R.E."/>
            <person name="Li W.Z."/>
            <person name="Segraves K.A."/>
            <person name="Yang X.K."/>
            <person name="Xue H.J."/>
        </authorList>
    </citation>
    <scope>NUCLEOTIDE SEQUENCE</scope>
</reference>
<evidence type="ECO:0000313" key="2">
    <source>
        <dbReference type="EMBL" id="APC94284.1"/>
    </source>
</evidence>
<feature type="signal peptide" evidence="1">
    <location>
        <begin position="1"/>
        <end position="19"/>
    </location>
</feature>
<dbReference type="InterPro" id="IPR006170">
    <property type="entry name" value="PBP/GOBP"/>
</dbReference>
<dbReference type="SUPFAM" id="SSF47565">
    <property type="entry name" value="Insect pheromone/odorant-binding proteins"/>
    <property type="match status" value="1"/>
</dbReference>
<dbReference type="InterPro" id="IPR036728">
    <property type="entry name" value="PBP_GOBP_sf"/>
</dbReference>